<keyword evidence="3" id="KW-1185">Reference proteome</keyword>
<comment type="caution">
    <text evidence="2">The sequence shown here is derived from an EMBL/GenBank/DDBJ whole genome shotgun (WGS) entry which is preliminary data.</text>
</comment>
<proteinExistence type="predicted"/>
<feature type="coiled-coil region" evidence="1">
    <location>
        <begin position="23"/>
        <end position="57"/>
    </location>
</feature>
<dbReference type="EMBL" id="BGPR01000997">
    <property type="protein sequence ID" value="GBM42487.1"/>
    <property type="molecule type" value="Genomic_DNA"/>
</dbReference>
<protein>
    <submittedName>
        <fullName evidence="2">Uncharacterized protein</fullName>
    </submittedName>
</protein>
<dbReference type="Proteomes" id="UP000499080">
    <property type="component" value="Unassembled WGS sequence"/>
</dbReference>
<sequence length="160" mass="18240">MMGNVANDLKMVKNELGLLQGYINDFKKERHSLLLQIQEKNKNVENLKSINDSLVETNAYYNKKKSGKVSLFKGDIVAVRRNSNPTGESTDTQPRYRGPMIVTEILPSDTYRISQLEPNNGRLHSTTAHVSQLKAWKCWNEDDNESSANSVDEPEMQRLK</sequence>
<dbReference type="AlphaFoldDB" id="A0A4Y2FN92"/>
<evidence type="ECO:0000256" key="1">
    <source>
        <dbReference type="SAM" id="Coils"/>
    </source>
</evidence>
<gene>
    <name evidence="2" type="ORF">AVEN_80005_1</name>
</gene>
<name>A0A4Y2FN92_ARAVE</name>
<reference evidence="2 3" key="1">
    <citation type="journal article" date="2019" name="Sci. Rep.">
        <title>Orb-weaving spider Araneus ventricosus genome elucidates the spidroin gene catalogue.</title>
        <authorList>
            <person name="Kono N."/>
            <person name="Nakamura H."/>
            <person name="Ohtoshi R."/>
            <person name="Moran D.A.P."/>
            <person name="Shinohara A."/>
            <person name="Yoshida Y."/>
            <person name="Fujiwara M."/>
            <person name="Mori M."/>
            <person name="Tomita M."/>
            <person name="Arakawa K."/>
        </authorList>
    </citation>
    <scope>NUCLEOTIDE SEQUENCE [LARGE SCALE GENOMIC DNA]</scope>
</reference>
<evidence type="ECO:0000313" key="3">
    <source>
        <dbReference type="Proteomes" id="UP000499080"/>
    </source>
</evidence>
<keyword evidence="1" id="KW-0175">Coiled coil</keyword>
<dbReference type="OrthoDB" id="6511622at2759"/>
<accession>A0A4Y2FN92</accession>
<organism evidence="2 3">
    <name type="scientific">Araneus ventricosus</name>
    <name type="common">Orbweaver spider</name>
    <name type="synonym">Epeira ventricosa</name>
    <dbReference type="NCBI Taxonomy" id="182803"/>
    <lineage>
        <taxon>Eukaryota</taxon>
        <taxon>Metazoa</taxon>
        <taxon>Ecdysozoa</taxon>
        <taxon>Arthropoda</taxon>
        <taxon>Chelicerata</taxon>
        <taxon>Arachnida</taxon>
        <taxon>Araneae</taxon>
        <taxon>Araneomorphae</taxon>
        <taxon>Entelegynae</taxon>
        <taxon>Araneoidea</taxon>
        <taxon>Araneidae</taxon>
        <taxon>Araneus</taxon>
    </lineage>
</organism>
<evidence type="ECO:0000313" key="2">
    <source>
        <dbReference type="EMBL" id="GBM42487.1"/>
    </source>
</evidence>